<dbReference type="Proteomes" id="UP000015105">
    <property type="component" value="Chromosome 4D"/>
</dbReference>
<reference evidence="1" key="5">
    <citation type="journal article" date="2021" name="G3 (Bethesda)">
        <title>Aegilops tauschii genome assembly Aet v5.0 features greater sequence contiguity and improved annotation.</title>
        <authorList>
            <person name="Wang L."/>
            <person name="Zhu T."/>
            <person name="Rodriguez J.C."/>
            <person name="Deal K.R."/>
            <person name="Dubcovsky J."/>
            <person name="McGuire P.E."/>
            <person name="Lux T."/>
            <person name="Spannagl M."/>
            <person name="Mayer K.F.X."/>
            <person name="Baldrich P."/>
            <person name="Meyers B.C."/>
            <person name="Huo N."/>
            <person name="Gu Y.Q."/>
            <person name="Zhou H."/>
            <person name="Devos K.M."/>
            <person name="Bennetzen J.L."/>
            <person name="Unver T."/>
            <person name="Budak H."/>
            <person name="Gulick P.J."/>
            <person name="Galiba G."/>
            <person name="Kalapos B."/>
            <person name="Nelson D.R."/>
            <person name="Li P."/>
            <person name="You F.M."/>
            <person name="Luo M.C."/>
            <person name="Dvorak J."/>
        </authorList>
    </citation>
    <scope>NUCLEOTIDE SEQUENCE [LARGE SCALE GENOMIC DNA]</scope>
    <source>
        <strain evidence="1">cv. AL8/78</strain>
    </source>
</reference>
<sequence length="43" mass="5020">VCYTLFRPIMPPYLALYQELNFLKISLYSNFCVQGILQGVSLY</sequence>
<accession>A0A453HGL2</accession>
<protein>
    <submittedName>
        <fullName evidence="1">Uncharacterized protein</fullName>
    </submittedName>
</protein>
<dbReference type="AlphaFoldDB" id="A0A453HGL2"/>
<organism evidence="1 2">
    <name type="scientific">Aegilops tauschii subsp. strangulata</name>
    <name type="common">Goatgrass</name>
    <dbReference type="NCBI Taxonomy" id="200361"/>
    <lineage>
        <taxon>Eukaryota</taxon>
        <taxon>Viridiplantae</taxon>
        <taxon>Streptophyta</taxon>
        <taxon>Embryophyta</taxon>
        <taxon>Tracheophyta</taxon>
        <taxon>Spermatophyta</taxon>
        <taxon>Magnoliopsida</taxon>
        <taxon>Liliopsida</taxon>
        <taxon>Poales</taxon>
        <taxon>Poaceae</taxon>
        <taxon>BOP clade</taxon>
        <taxon>Pooideae</taxon>
        <taxon>Triticodae</taxon>
        <taxon>Triticeae</taxon>
        <taxon>Triticinae</taxon>
        <taxon>Aegilops</taxon>
    </lineage>
</organism>
<dbReference type="EnsemblPlants" id="AET4Gv20179500.17">
    <property type="protein sequence ID" value="AET4Gv20179500.17"/>
    <property type="gene ID" value="AET4Gv20179500"/>
</dbReference>
<name>A0A453HGL2_AEGTS</name>
<proteinExistence type="predicted"/>
<evidence type="ECO:0000313" key="1">
    <source>
        <dbReference type="EnsemblPlants" id="AET4Gv20179500.17"/>
    </source>
</evidence>
<dbReference type="Gramene" id="AET4Gv20179500.17">
    <property type="protein sequence ID" value="AET4Gv20179500.17"/>
    <property type="gene ID" value="AET4Gv20179500"/>
</dbReference>
<reference evidence="2" key="2">
    <citation type="journal article" date="2017" name="Nat. Plants">
        <title>The Aegilops tauschii genome reveals multiple impacts of transposons.</title>
        <authorList>
            <person name="Zhao G."/>
            <person name="Zou C."/>
            <person name="Li K."/>
            <person name="Wang K."/>
            <person name="Li T."/>
            <person name="Gao L."/>
            <person name="Zhang X."/>
            <person name="Wang H."/>
            <person name="Yang Z."/>
            <person name="Liu X."/>
            <person name="Jiang W."/>
            <person name="Mao L."/>
            <person name="Kong X."/>
            <person name="Jiao Y."/>
            <person name="Jia J."/>
        </authorList>
    </citation>
    <scope>NUCLEOTIDE SEQUENCE [LARGE SCALE GENOMIC DNA]</scope>
    <source>
        <strain evidence="2">cv. AL8/78</strain>
    </source>
</reference>
<reference evidence="1" key="3">
    <citation type="journal article" date="2017" name="Nature">
        <title>Genome sequence of the progenitor of the wheat D genome Aegilops tauschii.</title>
        <authorList>
            <person name="Luo M.C."/>
            <person name="Gu Y.Q."/>
            <person name="Puiu D."/>
            <person name="Wang H."/>
            <person name="Twardziok S.O."/>
            <person name="Deal K.R."/>
            <person name="Huo N."/>
            <person name="Zhu T."/>
            <person name="Wang L."/>
            <person name="Wang Y."/>
            <person name="McGuire P.E."/>
            <person name="Liu S."/>
            <person name="Long H."/>
            <person name="Ramasamy R.K."/>
            <person name="Rodriguez J.C."/>
            <person name="Van S.L."/>
            <person name="Yuan L."/>
            <person name="Wang Z."/>
            <person name="Xia Z."/>
            <person name="Xiao L."/>
            <person name="Anderson O.D."/>
            <person name="Ouyang S."/>
            <person name="Liang Y."/>
            <person name="Zimin A.V."/>
            <person name="Pertea G."/>
            <person name="Qi P."/>
            <person name="Bennetzen J.L."/>
            <person name="Dai X."/>
            <person name="Dawson M.W."/>
            <person name="Muller H.G."/>
            <person name="Kugler K."/>
            <person name="Rivarola-Duarte L."/>
            <person name="Spannagl M."/>
            <person name="Mayer K.F.X."/>
            <person name="Lu F.H."/>
            <person name="Bevan M.W."/>
            <person name="Leroy P."/>
            <person name="Li P."/>
            <person name="You F.M."/>
            <person name="Sun Q."/>
            <person name="Liu Z."/>
            <person name="Lyons E."/>
            <person name="Wicker T."/>
            <person name="Salzberg S.L."/>
            <person name="Devos K.M."/>
            <person name="Dvorak J."/>
        </authorList>
    </citation>
    <scope>NUCLEOTIDE SEQUENCE [LARGE SCALE GENOMIC DNA]</scope>
    <source>
        <strain evidence="1">cv. AL8/78</strain>
    </source>
</reference>
<evidence type="ECO:0000313" key="2">
    <source>
        <dbReference type="Proteomes" id="UP000015105"/>
    </source>
</evidence>
<reference evidence="2" key="1">
    <citation type="journal article" date="2014" name="Science">
        <title>Ancient hybridizations among the ancestral genomes of bread wheat.</title>
        <authorList>
            <consortium name="International Wheat Genome Sequencing Consortium,"/>
            <person name="Marcussen T."/>
            <person name="Sandve S.R."/>
            <person name="Heier L."/>
            <person name="Spannagl M."/>
            <person name="Pfeifer M."/>
            <person name="Jakobsen K.S."/>
            <person name="Wulff B.B."/>
            <person name="Steuernagel B."/>
            <person name="Mayer K.F."/>
            <person name="Olsen O.A."/>
        </authorList>
    </citation>
    <scope>NUCLEOTIDE SEQUENCE [LARGE SCALE GENOMIC DNA]</scope>
    <source>
        <strain evidence="2">cv. AL8/78</strain>
    </source>
</reference>
<reference evidence="1" key="4">
    <citation type="submission" date="2019-03" db="UniProtKB">
        <authorList>
            <consortium name="EnsemblPlants"/>
        </authorList>
    </citation>
    <scope>IDENTIFICATION</scope>
</reference>
<keyword evidence="2" id="KW-1185">Reference proteome</keyword>